<dbReference type="PANTHER" id="PTHR36444">
    <property type="entry name" value="TRANSCRIPTIONAL REGULATOR PROTEIN YOBU-RELATED"/>
    <property type="match status" value="1"/>
</dbReference>
<comment type="caution">
    <text evidence="2">The sequence shown here is derived from an EMBL/GenBank/DDBJ whole genome shotgun (WGS) entry which is preliminary data.</text>
</comment>
<dbReference type="InterPro" id="IPR010499">
    <property type="entry name" value="AraC_E-bd"/>
</dbReference>
<dbReference type="Gene3D" id="3.20.80.10">
    <property type="entry name" value="Regulatory factor, effector binding domain"/>
    <property type="match status" value="1"/>
</dbReference>
<dbReference type="PANTHER" id="PTHR36444:SF2">
    <property type="entry name" value="TRANSCRIPTIONAL REGULATOR PROTEIN YOBU-RELATED"/>
    <property type="match status" value="1"/>
</dbReference>
<evidence type="ECO:0000259" key="1">
    <source>
        <dbReference type="SMART" id="SM00871"/>
    </source>
</evidence>
<evidence type="ECO:0000313" key="3">
    <source>
        <dbReference type="Proteomes" id="UP000724686"/>
    </source>
</evidence>
<accession>A0ABS2UGI5</accession>
<dbReference type="EMBL" id="JAFFPU010000075">
    <property type="protein sequence ID" value="MBM9579487.1"/>
    <property type="molecule type" value="Genomic_DNA"/>
</dbReference>
<dbReference type="Pfam" id="PF14526">
    <property type="entry name" value="Cass2"/>
    <property type="match status" value="1"/>
</dbReference>
<dbReference type="SUPFAM" id="SSF55136">
    <property type="entry name" value="Probable bacterial effector-binding domain"/>
    <property type="match status" value="1"/>
</dbReference>
<organism evidence="2 3">
    <name type="scientific">Leptospira ainlahdjerensis</name>
    <dbReference type="NCBI Taxonomy" id="2810033"/>
    <lineage>
        <taxon>Bacteria</taxon>
        <taxon>Pseudomonadati</taxon>
        <taxon>Spirochaetota</taxon>
        <taxon>Spirochaetia</taxon>
        <taxon>Leptospirales</taxon>
        <taxon>Leptospiraceae</taxon>
        <taxon>Leptospira</taxon>
    </lineage>
</organism>
<dbReference type="Proteomes" id="UP000724686">
    <property type="component" value="Unassembled WGS sequence"/>
</dbReference>
<reference evidence="2 3" key="1">
    <citation type="submission" date="2021-02" db="EMBL/GenBank/DDBJ databases">
        <title>Leptospira ainlahdjerensis sp. nov., Leptospira ainazelensis sp. nov., Leptospira abararensis sp. nov. and Leptospira chreensis sp. nov., four new species isolated from water sources in Algeria.</title>
        <authorList>
            <person name="Amara Korba A."/>
            <person name="Kainiu M."/>
            <person name="Vincent A.T."/>
            <person name="Mariet J.-F."/>
            <person name="Veyrier F.J."/>
            <person name="Goarant C."/>
            <person name="Picardeau M."/>
        </authorList>
    </citation>
    <scope>NUCLEOTIDE SEQUENCE [LARGE SCALE GENOMIC DNA]</scope>
    <source>
        <strain evidence="2 3">201903070</strain>
    </source>
</reference>
<sequence>MSSEIVSKNEVQIVGISEVTKNQDEISGKGKIGGLWHRFFAEGILDKIPNKKEPANLFAVYTDYESDESGKYRILIGAEVTDGSWVPEGMELRKIPKGKYSKFTSDTGSIATVVIAVWRKIWSDSELKSKRAFQSDFEFYDQRTSNPESAQVEVFIGMK</sequence>
<dbReference type="InterPro" id="IPR053182">
    <property type="entry name" value="YobU-like_regulator"/>
</dbReference>
<gene>
    <name evidence="2" type="ORF">JWG45_20285</name>
</gene>
<dbReference type="SMART" id="SM00871">
    <property type="entry name" value="AraC_E_bind"/>
    <property type="match status" value="1"/>
</dbReference>
<protein>
    <submittedName>
        <fullName evidence="2">AraC family transcriptional regulator</fullName>
    </submittedName>
</protein>
<keyword evidence="3" id="KW-1185">Reference proteome</keyword>
<dbReference type="RefSeq" id="WP_205281415.1">
    <property type="nucleotide sequence ID" value="NZ_JAFFPU010000075.1"/>
</dbReference>
<feature type="domain" description="AraC effector-binding" evidence="1">
    <location>
        <begin position="1"/>
        <end position="159"/>
    </location>
</feature>
<proteinExistence type="predicted"/>
<dbReference type="InterPro" id="IPR011256">
    <property type="entry name" value="Reg_factor_effector_dom_sf"/>
</dbReference>
<dbReference type="InterPro" id="IPR029441">
    <property type="entry name" value="Cass2"/>
</dbReference>
<evidence type="ECO:0000313" key="2">
    <source>
        <dbReference type="EMBL" id="MBM9579487.1"/>
    </source>
</evidence>
<name>A0ABS2UGI5_9LEPT</name>